<organism evidence="3 4">
    <name type="scientific">Folsomia candida</name>
    <name type="common">Springtail</name>
    <dbReference type="NCBI Taxonomy" id="158441"/>
    <lineage>
        <taxon>Eukaryota</taxon>
        <taxon>Metazoa</taxon>
        <taxon>Ecdysozoa</taxon>
        <taxon>Arthropoda</taxon>
        <taxon>Hexapoda</taxon>
        <taxon>Collembola</taxon>
        <taxon>Entomobryomorpha</taxon>
        <taxon>Isotomoidea</taxon>
        <taxon>Isotomidae</taxon>
        <taxon>Proisotominae</taxon>
        <taxon>Folsomia</taxon>
    </lineage>
</organism>
<sequence length="307" mass="35096">MTTPSHHHHHQKYLFLTLIAITLVILIFKSVPKYTANFSLNKSVDSDHILIPMIDVMSGDPIKLNQDDPRIKKFIWDHGYLIEPSKKPYNLKPSPNEDPSMGQGQFIRKIFNNMRDGFFVESGALDGQTRSNTLYLEKNLGWQGLLIEADPSNYELVLDKNRKSWTSNTCLATKSFPHKVLFHQQFNTGRITANNSNLVNKKGYKIVQCFPLFSLLNALSISTVDYFSLDVEGTEMELLENIPFDKIFIKTLSVEFSHVPRGKNALKKFMEEKGYLTVKEITNSKGLANDFIFLHKTLKHLLTEGNS</sequence>
<dbReference type="SUPFAM" id="SSF53335">
    <property type="entry name" value="S-adenosyl-L-methionine-dependent methyltransferases"/>
    <property type="match status" value="1"/>
</dbReference>
<dbReference type="InterPro" id="IPR053202">
    <property type="entry name" value="EGF_Rcpt_Signaling_Reg"/>
</dbReference>
<reference evidence="3 4" key="1">
    <citation type="submission" date="2015-12" db="EMBL/GenBank/DDBJ databases">
        <title>The genome of Folsomia candida.</title>
        <authorList>
            <person name="Faddeeva A."/>
            <person name="Derks M.F."/>
            <person name="Anvar Y."/>
            <person name="Smit S."/>
            <person name="Van Straalen N."/>
            <person name="Roelofs D."/>
        </authorList>
    </citation>
    <scope>NUCLEOTIDE SEQUENCE [LARGE SCALE GENOMIC DNA]</scope>
    <source>
        <strain evidence="3 4">VU population</strain>
        <tissue evidence="3">Whole body</tissue>
    </source>
</reference>
<evidence type="ECO:0000313" key="3">
    <source>
        <dbReference type="EMBL" id="OXA60217.1"/>
    </source>
</evidence>
<dbReference type="GO" id="GO:0031902">
    <property type="term" value="C:late endosome membrane"/>
    <property type="evidence" value="ECO:0007669"/>
    <property type="project" value="TreeGrafter"/>
</dbReference>
<dbReference type="EMBL" id="LNIX01000002">
    <property type="protein sequence ID" value="OXA60217.1"/>
    <property type="molecule type" value="Genomic_DNA"/>
</dbReference>
<dbReference type="InterPro" id="IPR006342">
    <property type="entry name" value="FkbM_mtfrase"/>
</dbReference>
<gene>
    <name evidence="3" type="ORF">Fcan01_05560</name>
</gene>
<evidence type="ECO:0000256" key="1">
    <source>
        <dbReference type="SAM" id="Phobius"/>
    </source>
</evidence>
<keyword evidence="4" id="KW-1185">Reference proteome</keyword>
<dbReference type="Gene3D" id="3.40.50.150">
    <property type="entry name" value="Vaccinia Virus protein VP39"/>
    <property type="match status" value="1"/>
</dbReference>
<dbReference type="GO" id="GO:0005794">
    <property type="term" value="C:Golgi apparatus"/>
    <property type="evidence" value="ECO:0007669"/>
    <property type="project" value="TreeGrafter"/>
</dbReference>
<dbReference type="Pfam" id="PF05050">
    <property type="entry name" value="Methyltransf_21"/>
    <property type="match status" value="1"/>
</dbReference>
<keyword evidence="1" id="KW-0812">Transmembrane</keyword>
<name>A0A226ESS0_FOLCA</name>
<comment type="caution">
    <text evidence="3">The sequence shown here is derived from an EMBL/GenBank/DDBJ whole genome shotgun (WGS) entry which is preliminary data.</text>
</comment>
<dbReference type="OMA" id="CILRIIR"/>
<dbReference type="GO" id="GO:0006888">
    <property type="term" value="P:endoplasmic reticulum to Golgi vesicle-mediated transport"/>
    <property type="evidence" value="ECO:0007669"/>
    <property type="project" value="TreeGrafter"/>
</dbReference>
<proteinExistence type="predicted"/>
<dbReference type="AlphaFoldDB" id="A0A226ESS0"/>
<dbReference type="Proteomes" id="UP000198287">
    <property type="component" value="Unassembled WGS sequence"/>
</dbReference>
<keyword evidence="1" id="KW-0472">Membrane</keyword>
<dbReference type="OrthoDB" id="6357215at2759"/>
<feature type="transmembrane region" description="Helical" evidence="1">
    <location>
        <begin position="12"/>
        <end position="31"/>
    </location>
</feature>
<dbReference type="InterPro" id="IPR029063">
    <property type="entry name" value="SAM-dependent_MTases_sf"/>
</dbReference>
<protein>
    <submittedName>
        <fullName evidence="3">Protein Star</fullName>
    </submittedName>
</protein>
<dbReference type="PANTHER" id="PTHR34009:SF2">
    <property type="entry name" value="PROTEIN STAR"/>
    <property type="match status" value="1"/>
</dbReference>
<accession>A0A226ESS0</accession>
<feature type="domain" description="Methyltransferase FkbM" evidence="2">
    <location>
        <begin position="123"/>
        <end position="275"/>
    </location>
</feature>
<keyword evidence="1" id="KW-1133">Transmembrane helix</keyword>
<evidence type="ECO:0000259" key="2">
    <source>
        <dbReference type="Pfam" id="PF05050"/>
    </source>
</evidence>
<dbReference type="GO" id="GO:0016197">
    <property type="term" value="P:endosomal transport"/>
    <property type="evidence" value="ECO:0007669"/>
    <property type="project" value="TreeGrafter"/>
</dbReference>
<evidence type="ECO:0000313" key="4">
    <source>
        <dbReference type="Proteomes" id="UP000198287"/>
    </source>
</evidence>
<dbReference type="PANTHER" id="PTHR34009">
    <property type="entry name" value="PROTEIN STAR"/>
    <property type="match status" value="1"/>
</dbReference>
<dbReference type="GO" id="GO:0005789">
    <property type="term" value="C:endoplasmic reticulum membrane"/>
    <property type="evidence" value="ECO:0007669"/>
    <property type="project" value="TreeGrafter"/>
</dbReference>
<dbReference type="GO" id="GO:0005886">
    <property type="term" value="C:plasma membrane"/>
    <property type="evidence" value="ECO:0007669"/>
    <property type="project" value="TreeGrafter"/>
</dbReference>